<dbReference type="Proteomes" id="UP000092627">
    <property type="component" value="Unassembled WGS sequence"/>
</dbReference>
<keyword evidence="2" id="KW-1185">Reference proteome</keyword>
<accession>A0A1A8TNJ5</accession>
<dbReference type="AlphaFoldDB" id="A0A1A8TNJ5"/>
<dbReference type="OrthoDB" id="5522207at2"/>
<gene>
    <name evidence="1" type="ORF">MAQ5080_02906</name>
</gene>
<organism evidence="1 2">
    <name type="scientific">Marinomonas aquimarina</name>
    <dbReference type="NCBI Taxonomy" id="295068"/>
    <lineage>
        <taxon>Bacteria</taxon>
        <taxon>Pseudomonadati</taxon>
        <taxon>Pseudomonadota</taxon>
        <taxon>Gammaproteobacteria</taxon>
        <taxon>Oceanospirillales</taxon>
        <taxon>Oceanospirillaceae</taxon>
        <taxon>Marinomonas</taxon>
    </lineage>
</organism>
<dbReference type="STRING" id="295068.MAQ5080_02906"/>
<sequence>MAAQALPIGQASSRRFFPGETVVTCGVDALVQQGRLNPVPYLHRHLNGDWGDLDDYDKRQNDAALESGEDRLFSSYQVAPGLQLWIITEWDRSVTTLLLPSEY</sequence>
<evidence type="ECO:0000313" key="2">
    <source>
        <dbReference type="Proteomes" id="UP000092627"/>
    </source>
</evidence>
<dbReference type="GeneID" id="45733790"/>
<proteinExistence type="predicted"/>
<dbReference type="EMBL" id="FLOC01000018">
    <property type="protein sequence ID" value="SBS34535.1"/>
    <property type="molecule type" value="Genomic_DNA"/>
</dbReference>
<protein>
    <recommendedName>
        <fullName evidence="3">Type I restriction endonuclease subunit M</fullName>
    </recommendedName>
</protein>
<evidence type="ECO:0008006" key="3">
    <source>
        <dbReference type="Google" id="ProtNLM"/>
    </source>
</evidence>
<name>A0A1A8TNJ5_9GAMM</name>
<reference evidence="1 2" key="1">
    <citation type="submission" date="2016-06" db="EMBL/GenBank/DDBJ databases">
        <authorList>
            <person name="Kjaerup R.B."/>
            <person name="Dalgaard T.S."/>
            <person name="Juul-Madsen H.R."/>
        </authorList>
    </citation>
    <scope>NUCLEOTIDE SEQUENCE [LARGE SCALE GENOMIC DNA]</scope>
    <source>
        <strain evidence="1 2">CECT 5080</strain>
    </source>
</reference>
<dbReference type="RefSeq" id="WP_003821089.1">
    <property type="nucleotide sequence ID" value="NZ_FLOC01000018.1"/>
</dbReference>
<evidence type="ECO:0000313" key="1">
    <source>
        <dbReference type="EMBL" id="SBS34535.1"/>
    </source>
</evidence>